<comment type="similarity">
    <text evidence="8 9">Belongs to the TRAP transporter small permease family.</text>
</comment>
<protein>
    <recommendedName>
        <fullName evidence="9">TRAP transporter small permease protein</fullName>
    </recommendedName>
</protein>
<dbReference type="GO" id="GO:0005886">
    <property type="term" value="C:plasma membrane"/>
    <property type="evidence" value="ECO:0007669"/>
    <property type="project" value="UniProtKB-SubCell"/>
</dbReference>
<evidence type="ECO:0000256" key="3">
    <source>
        <dbReference type="ARBA" id="ARBA00022475"/>
    </source>
</evidence>
<dbReference type="RefSeq" id="WP_218285816.1">
    <property type="nucleotide sequence ID" value="NZ_CP076448.1"/>
</dbReference>
<feature type="transmembrane region" description="Helical" evidence="9">
    <location>
        <begin position="20"/>
        <end position="44"/>
    </location>
</feature>
<dbReference type="AlphaFoldDB" id="A0A975YJK8"/>
<evidence type="ECO:0000259" key="10">
    <source>
        <dbReference type="Pfam" id="PF04290"/>
    </source>
</evidence>
<evidence type="ECO:0000256" key="1">
    <source>
        <dbReference type="ARBA" id="ARBA00004429"/>
    </source>
</evidence>
<dbReference type="Proteomes" id="UP000694001">
    <property type="component" value="Chromosome"/>
</dbReference>
<evidence type="ECO:0000256" key="9">
    <source>
        <dbReference type="RuleBase" id="RU369079"/>
    </source>
</evidence>
<evidence type="ECO:0000256" key="2">
    <source>
        <dbReference type="ARBA" id="ARBA00022448"/>
    </source>
</evidence>
<evidence type="ECO:0000313" key="12">
    <source>
        <dbReference type="Proteomes" id="UP000694001"/>
    </source>
</evidence>
<dbReference type="GO" id="GO:0015740">
    <property type="term" value="P:C4-dicarboxylate transport"/>
    <property type="evidence" value="ECO:0007669"/>
    <property type="project" value="TreeGrafter"/>
</dbReference>
<feature type="transmembrane region" description="Helical" evidence="9">
    <location>
        <begin position="133"/>
        <end position="151"/>
    </location>
</feature>
<evidence type="ECO:0000256" key="8">
    <source>
        <dbReference type="ARBA" id="ARBA00038436"/>
    </source>
</evidence>
<evidence type="ECO:0000256" key="5">
    <source>
        <dbReference type="ARBA" id="ARBA00022692"/>
    </source>
</evidence>
<dbReference type="PANTHER" id="PTHR35011:SF11">
    <property type="entry name" value="TRAP TRANSPORTER SMALL PERMEASE PROTEIN"/>
    <property type="match status" value="1"/>
</dbReference>
<dbReference type="KEGG" id="elio:KO353_00240"/>
<sequence length="172" mass="18401">MSRAVSTLSVALDRLARLVILLAGAALVALLLITGWMVFGRYVLNDTPTWVERAALLAILFVALPVAAVGVRERFHMAVEIVVAALPSPVRHGVGIVVELLMLGFGIVMLAWGDMLATLMWGFRMPLLGVPQGMQFVPLVICGGLTALFAAEHLLRRAAGLPPLGERRGGQE</sequence>
<evidence type="ECO:0000256" key="4">
    <source>
        <dbReference type="ARBA" id="ARBA00022519"/>
    </source>
</evidence>
<dbReference type="InterPro" id="IPR007387">
    <property type="entry name" value="TRAP_DctQ"/>
</dbReference>
<keyword evidence="12" id="KW-1185">Reference proteome</keyword>
<organism evidence="11 12">
    <name type="scientific">Elioraea tepida</name>
    <dbReference type="NCBI Taxonomy" id="2843330"/>
    <lineage>
        <taxon>Bacteria</taxon>
        <taxon>Pseudomonadati</taxon>
        <taxon>Pseudomonadota</taxon>
        <taxon>Alphaproteobacteria</taxon>
        <taxon>Acetobacterales</taxon>
        <taxon>Elioraeaceae</taxon>
        <taxon>Elioraea</taxon>
    </lineage>
</organism>
<name>A0A975YJK8_9PROT</name>
<gene>
    <name evidence="11" type="ORF">KO353_00240</name>
</gene>
<comment type="subcellular location">
    <subcellularLocation>
        <location evidence="1 9">Cell inner membrane</location>
        <topology evidence="1 9">Multi-pass membrane protein</topology>
    </subcellularLocation>
</comment>
<comment type="function">
    <text evidence="9">Part of the tripartite ATP-independent periplasmic (TRAP) transport system.</text>
</comment>
<keyword evidence="5 9" id="KW-0812">Transmembrane</keyword>
<keyword evidence="6 9" id="KW-1133">Transmembrane helix</keyword>
<evidence type="ECO:0000256" key="6">
    <source>
        <dbReference type="ARBA" id="ARBA00022989"/>
    </source>
</evidence>
<keyword evidence="2 9" id="KW-0813">Transport</keyword>
<dbReference type="Pfam" id="PF04290">
    <property type="entry name" value="DctQ"/>
    <property type="match status" value="1"/>
</dbReference>
<keyword evidence="7 9" id="KW-0472">Membrane</keyword>
<feature type="domain" description="Tripartite ATP-independent periplasmic transporters DctQ component" evidence="10">
    <location>
        <begin position="30"/>
        <end position="158"/>
    </location>
</feature>
<evidence type="ECO:0000256" key="7">
    <source>
        <dbReference type="ARBA" id="ARBA00023136"/>
    </source>
</evidence>
<dbReference type="GO" id="GO:0022857">
    <property type="term" value="F:transmembrane transporter activity"/>
    <property type="evidence" value="ECO:0007669"/>
    <property type="project" value="UniProtKB-UniRule"/>
</dbReference>
<dbReference type="PANTHER" id="PTHR35011">
    <property type="entry name" value="2,3-DIKETO-L-GULONATE TRAP TRANSPORTER SMALL PERMEASE PROTEIN YIAM"/>
    <property type="match status" value="1"/>
</dbReference>
<dbReference type="InterPro" id="IPR055348">
    <property type="entry name" value="DctQ"/>
</dbReference>
<comment type="subunit">
    <text evidence="9">The complex comprises the extracytoplasmic solute receptor protein and the two transmembrane proteins.</text>
</comment>
<feature type="transmembrane region" description="Helical" evidence="9">
    <location>
        <begin position="92"/>
        <end position="113"/>
    </location>
</feature>
<dbReference type="EMBL" id="CP076448">
    <property type="protein sequence ID" value="QXM24759.1"/>
    <property type="molecule type" value="Genomic_DNA"/>
</dbReference>
<accession>A0A975YJK8</accession>
<reference evidence="11" key="1">
    <citation type="submission" date="2021-06" db="EMBL/GenBank/DDBJ databases">
        <title>Elioraea tepida, sp. nov., a moderately thermophilic aerobic anoxygenic phototrophic bacterium isolated from an alkaline siliceous hot spring mat community in Yellowstone National Park, WY, USA.</title>
        <authorList>
            <person name="Saini M.K."/>
            <person name="Yoshida S."/>
            <person name="Sebastian A."/>
            <person name="Hirose S."/>
            <person name="Hara E."/>
            <person name="Tamaki H."/>
            <person name="Soulier N.T."/>
            <person name="Albert I."/>
            <person name="Hanada S."/>
            <person name="Bryant D.A."/>
            <person name="Tank M."/>
        </authorList>
    </citation>
    <scope>NUCLEOTIDE SEQUENCE</scope>
    <source>
        <strain evidence="11">MS-P2</strain>
    </source>
</reference>
<feature type="transmembrane region" description="Helical" evidence="9">
    <location>
        <begin position="50"/>
        <end position="71"/>
    </location>
</feature>
<keyword evidence="3" id="KW-1003">Cell membrane</keyword>
<evidence type="ECO:0000313" key="11">
    <source>
        <dbReference type="EMBL" id="QXM24759.1"/>
    </source>
</evidence>
<proteinExistence type="inferred from homology"/>
<keyword evidence="4 9" id="KW-0997">Cell inner membrane</keyword>